<name>A0A0K1Q518_9BACT</name>
<dbReference type="STRING" id="1391654.AKJ09_07472"/>
<keyword evidence="3" id="KW-1185">Reference proteome</keyword>
<dbReference type="PANTHER" id="PTHR11006">
    <property type="entry name" value="PROTEIN ARGININE N-METHYLTRANSFERASE"/>
    <property type="match status" value="1"/>
</dbReference>
<keyword evidence="2" id="KW-0808">Transferase</keyword>
<dbReference type="InterPro" id="IPR025799">
    <property type="entry name" value="Arg_MeTrfase"/>
</dbReference>
<dbReference type="PATRIC" id="fig|1391654.3.peg.7583"/>
<keyword evidence="2" id="KW-0489">Methyltransferase</keyword>
<dbReference type="Proteomes" id="UP000064967">
    <property type="component" value="Chromosome"/>
</dbReference>
<reference evidence="2 3" key="1">
    <citation type="submission" date="2015-08" db="EMBL/GenBank/DDBJ databases">
        <authorList>
            <person name="Babu N.S."/>
            <person name="Beckwith C.J."/>
            <person name="Beseler K.G."/>
            <person name="Brison A."/>
            <person name="Carone J.V."/>
            <person name="Caskin T.P."/>
            <person name="Diamond M."/>
            <person name="Durham M.E."/>
            <person name="Foxe J.M."/>
            <person name="Go M."/>
            <person name="Henderson B.A."/>
            <person name="Jones I.B."/>
            <person name="McGettigan J.A."/>
            <person name="Micheletti S.J."/>
            <person name="Nasrallah M.E."/>
            <person name="Ortiz D."/>
            <person name="Piller C.R."/>
            <person name="Privatt S.R."/>
            <person name="Schneider S.L."/>
            <person name="Sharp S."/>
            <person name="Smith T.C."/>
            <person name="Stanton J.D."/>
            <person name="Ullery H.E."/>
            <person name="Wilson R.J."/>
            <person name="Serrano M.G."/>
            <person name="Buck G."/>
            <person name="Lee V."/>
            <person name="Wang Y."/>
            <person name="Carvalho R."/>
            <person name="Voegtly L."/>
            <person name="Shi R."/>
            <person name="Duckworth R."/>
            <person name="Johnson A."/>
            <person name="Loviza R."/>
            <person name="Walstead R."/>
            <person name="Shah Z."/>
            <person name="Kiflezghi M."/>
            <person name="Wade K."/>
            <person name="Ball S.L."/>
            <person name="Bradley K.W."/>
            <person name="Asai D.J."/>
            <person name="Bowman C.A."/>
            <person name="Russell D.A."/>
            <person name="Pope W.H."/>
            <person name="Jacobs-Sera D."/>
            <person name="Hendrix R.W."/>
            <person name="Hatfull G.F."/>
        </authorList>
    </citation>
    <scope>NUCLEOTIDE SEQUENCE [LARGE SCALE GENOMIC DNA]</scope>
    <source>
        <strain evidence="2 3">DSM 27648</strain>
    </source>
</reference>
<dbReference type="PANTHER" id="PTHR11006:SF4">
    <property type="entry name" value="PROTEIN ARGININE N-METHYLTRANSFERASE 7"/>
    <property type="match status" value="1"/>
</dbReference>
<evidence type="ECO:0000259" key="1">
    <source>
        <dbReference type="Pfam" id="PF13649"/>
    </source>
</evidence>
<proteinExistence type="predicted"/>
<protein>
    <submittedName>
        <fullName evidence="2">Protein arginine N-methyltransferase 1</fullName>
    </submittedName>
</protein>
<dbReference type="RefSeq" id="WP_169928095.1">
    <property type="nucleotide sequence ID" value="NZ_CP012333.1"/>
</dbReference>
<dbReference type="InterPro" id="IPR029063">
    <property type="entry name" value="SAM-dependent_MTases_sf"/>
</dbReference>
<dbReference type="GO" id="GO:0016274">
    <property type="term" value="F:protein-arginine N-methyltransferase activity"/>
    <property type="evidence" value="ECO:0007669"/>
    <property type="project" value="InterPro"/>
</dbReference>
<feature type="domain" description="Methyltransferase" evidence="1">
    <location>
        <begin position="34"/>
        <end position="130"/>
    </location>
</feature>
<dbReference type="EMBL" id="CP012333">
    <property type="protein sequence ID" value="AKV00809.1"/>
    <property type="molecule type" value="Genomic_DNA"/>
</dbReference>
<dbReference type="Pfam" id="PF13649">
    <property type="entry name" value="Methyltransf_25"/>
    <property type="match status" value="1"/>
</dbReference>
<dbReference type="SUPFAM" id="SSF53335">
    <property type="entry name" value="S-adenosyl-L-methionine-dependent methyltransferases"/>
    <property type="match status" value="1"/>
</dbReference>
<dbReference type="Gene3D" id="3.40.50.150">
    <property type="entry name" value="Vaccinia Virus protein VP39"/>
    <property type="match status" value="1"/>
</dbReference>
<dbReference type="KEGG" id="llu:AKJ09_07472"/>
<evidence type="ECO:0000313" key="2">
    <source>
        <dbReference type="EMBL" id="AKV00809.1"/>
    </source>
</evidence>
<dbReference type="Gene3D" id="2.70.160.11">
    <property type="entry name" value="Hnrnp arginine n-methyltransferase1"/>
    <property type="match status" value="1"/>
</dbReference>
<dbReference type="GO" id="GO:0032259">
    <property type="term" value="P:methylation"/>
    <property type="evidence" value="ECO:0007669"/>
    <property type="project" value="UniProtKB-KW"/>
</dbReference>
<dbReference type="PROSITE" id="PS51678">
    <property type="entry name" value="SAM_MT_PRMT"/>
    <property type="match status" value="1"/>
</dbReference>
<dbReference type="CDD" id="cd02440">
    <property type="entry name" value="AdoMet_MTases"/>
    <property type="match status" value="1"/>
</dbReference>
<dbReference type="InterPro" id="IPR041698">
    <property type="entry name" value="Methyltransf_25"/>
</dbReference>
<organism evidence="2 3">
    <name type="scientific">Labilithrix luteola</name>
    <dbReference type="NCBI Taxonomy" id="1391654"/>
    <lineage>
        <taxon>Bacteria</taxon>
        <taxon>Pseudomonadati</taxon>
        <taxon>Myxococcota</taxon>
        <taxon>Polyangia</taxon>
        <taxon>Polyangiales</taxon>
        <taxon>Labilitrichaceae</taxon>
        <taxon>Labilithrix</taxon>
    </lineage>
</organism>
<gene>
    <name evidence="2" type="ORF">AKJ09_07472</name>
</gene>
<dbReference type="GO" id="GO:0042054">
    <property type="term" value="F:histone methyltransferase activity"/>
    <property type="evidence" value="ECO:0007669"/>
    <property type="project" value="TreeGrafter"/>
</dbReference>
<evidence type="ECO:0000313" key="3">
    <source>
        <dbReference type="Proteomes" id="UP000064967"/>
    </source>
</evidence>
<dbReference type="AlphaFoldDB" id="A0A0K1Q518"/>
<sequence>MYSVLDYGRMASDSVRMDAYARAIARAVKPGSVVLDLGAGTGIFSLLAVRAGAARVHAVDLNPALWLVPELARANGVGDKIVIHHGSSLEIEPPEQVDVIVSDMRGVTPLCSDHVNAIRDARARWLKPGGTLIPTRDRLFVGLVESSDLWNGLSKCWESFEKLGFRADGARQSILNSIHSDYSAPLIASSVLSTTSPWATLDYATYDGASLEGTVDLTMTRRGTAHGLSVWFEATVFDDIAYASAPGWQLAYGRYFMPFLSPVVVEHGDTAHVTLRADARGDRWAWDTTLSGPSGADKARFRQSTFLGTPTSPADLLRQSMQFKPSLSERGSRLARFLESLDGTQAVQEIADRMTADEAPSSPRRDVIIEELRDAVERYAR</sequence>
<accession>A0A0K1Q518</accession>